<dbReference type="EMBL" id="CDMY01000399">
    <property type="protein sequence ID" value="CEM10032.1"/>
    <property type="molecule type" value="Genomic_DNA"/>
</dbReference>
<dbReference type="InParanoid" id="A0A0G4FAU1"/>
<dbReference type="AlphaFoldDB" id="A0A0G4FAU1"/>
<sequence length="419" mass="46082">MGAVNSKSTDEASPAINGQVLDVVYRDDSDELHNVKDLGHIRRSALFFSKVDFPAQILRSRLNRSLHRIRLTDGTRLDAVLTFDAQTVSEPRELLAAVWLVEEQKWDEVAEVLQWASECGFCQLPLNLTADDINRHVNKTAYGSLARVLAQLMVVGRHIDFGDGSRLQICRHPNGEVRAIKDQPDFELDVDPPLAAHHHLYQQHRQQHDPPVRSCINYRSNSGGWVSFGFPTIDASVSSFAKHKILRNFFGTHQANRTSIHLNRFVGGGRLDDLLTQSPHTPVAGCSATLTCWDGWHGRLRYLVLTDSSYGFVAWITIQDIGYATVMVSVLTTEAPVSESGAFKDRLPVTTQLARVALGSGVAPFVLDGRVVPQQQQQQQDDSDDDDDASDGDDMADGSGGEDAAAEEENGADDTASLG</sequence>
<gene>
    <name evidence="2" type="ORF">Vbra_8988</name>
</gene>
<accession>A0A0G4FAU1</accession>
<dbReference type="PhylomeDB" id="A0A0G4FAU1"/>
<feature type="compositionally biased region" description="Acidic residues" evidence="1">
    <location>
        <begin position="381"/>
        <end position="396"/>
    </location>
</feature>
<reference evidence="2 3" key="1">
    <citation type="submission" date="2014-11" db="EMBL/GenBank/DDBJ databases">
        <authorList>
            <person name="Zhu J."/>
            <person name="Qi W."/>
            <person name="Song R."/>
        </authorList>
    </citation>
    <scope>NUCLEOTIDE SEQUENCE [LARGE SCALE GENOMIC DNA]</scope>
</reference>
<evidence type="ECO:0000313" key="2">
    <source>
        <dbReference type="EMBL" id="CEM10032.1"/>
    </source>
</evidence>
<protein>
    <submittedName>
        <fullName evidence="2">Uncharacterized protein</fullName>
    </submittedName>
</protein>
<dbReference type="Proteomes" id="UP000041254">
    <property type="component" value="Unassembled WGS sequence"/>
</dbReference>
<proteinExistence type="predicted"/>
<evidence type="ECO:0000313" key="3">
    <source>
        <dbReference type="Proteomes" id="UP000041254"/>
    </source>
</evidence>
<organism evidence="2 3">
    <name type="scientific">Vitrella brassicaformis (strain CCMP3155)</name>
    <dbReference type="NCBI Taxonomy" id="1169540"/>
    <lineage>
        <taxon>Eukaryota</taxon>
        <taxon>Sar</taxon>
        <taxon>Alveolata</taxon>
        <taxon>Colpodellida</taxon>
        <taxon>Vitrellaceae</taxon>
        <taxon>Vitrella</taxon>
    </lineage>
</organism>
<name>A0A0G4FAU1_VITBC</name>
<keyword evidence="3" id="KW-1185">Reference proteome</keyword>
<dbReference type="VEuPathDB" id="CryptoDB:Vbra_8988"/>
<feature type="region of interest" description="Disordered" evidence="1">
    <location>
        <begin position="371"/>
        <end position="419"/>
    </location>
</feature>
<evidence type="ECO:0000256" key="1">
    <source>
        <dbReference type="SAM" id="MobiDB-lite"/>
    </source>
</evidence>